<accession>A0A0E9X5R8</accession>
<sequence>MRTNIPCVKKSLFCTSFYTTGNATGPNLNAMLEFNFEGVCICTKVIHSVCFLISKVGNVKL</sequence>
<name>A0A0E9X5R8_ANGAN</name>
<protein>
    <submittedName>
        <fullName evidence="1">Uncharacterized protein</fullName>
    </submittedName>
</protein>
<evidence type="ECO:0000313" key="1">
    <source>
        <dbReference type="EMBL" id="JAH97038.1"/>
    </source>
</evidence>
<dbReference type="AlphaFoldDB" id="A0A0E9X5R8"/>
<organism evidence="1">
    <name type="scientific">Anguilla anguilla</name>
    <name type="common">European freshwater eel</name>
    <name type="synonym">Muraena anguilla</name>
    <dbReference type="NCBI Taxonomy" id="7936"/>
    <lineage>
        <taxon>Eukaryota</taxon>
        <taxon>Metazoa</taxon>
        <taxon>Chordata</taxon>
        <taxon>Craniata</taxon>
        <taxon>Vertebrata</taxon>
        <taxon>Euteleostomi</taxon>
        <taxon>Actinopterygii</taxon>
        <taxon>Neopterygii</taxon>
        <taxon>Teleostei</taxon>
        <taxon>Anguilliformes</taxon>
        <taxon>Anguillidae</taxon>
        <taxon>Anguilla</taxon>
    </lineage>
</organism>
<proteinExistence type="predicted"/>
<dbReference type="EMBL" id="GBXM01011539">
    <property type="protein sequence ID" value="JAH97038.1"/>
    <property type="molecule type" value="Transcribed_RNA"/>
</dbReference>
<reference evidence="1" key="2">
    <citation type="journal article" date="2015" name="Fish Shellfish Immunol.">
        <title>Early steps in the European eel (Anguilla anguilla)-Vibrio vulnificus interaction in the gills: Role of the RtxA13 toxin.</title>
        <authorList>
            <person name="Callol A."/>
            <person name="Pajuelo D."/>
            <person name="Ebbesson L."/>
            <person name="Teles M."/>
            <person name="MacKenzie S."/>
            <person name="Amaro C."/>
        </authorList>
    </citation>
    <scope>NUCLEOTIDE SEQUENCE</scope>
</reference>
<reference evidence="1" key="1">
    <citation type="submission" date="2014-11" db="EMBL/GenBank/DDBJ databases">
        <authorList>
            <person name="Amaro Gonzalez C."/>
        </authorList>
    </citation>
    <scope>NUCLEOTIDE SEQUENCE</scope>
</reference>